<feature type="transmembrane region" description="Helical" evidence="1">
    <location>
        <begin position="15"/>
        <end position="35"/>
    </location>
</feature>
<name>A0A6A6APZ0_9PLEO</name>
<reference evidence="2" key="1">
    <citation type="journal article" date="2020" name="Stud. Mycol.">
        <title>101 Dothideomycetes genomes: a test case for predicting lifestyles and emergence of pathogens.</title>
        <authorList>
            <person name="Haridas S."/>
            <person name="Albert R."/>
            <person name="Binder M."/>
            <person name="Bloem J."/>
            <person name="Labutti K."/>
            <person name="Salamov A."/>
            <person name="Andreopoulos B."/>
            <person name="Baker S."/>
            <person name="Barry K."/>
            <person name="Bills G."/>
            <person name="Bluhm B."/>
            <person name="Cannon C."/>
            <person name="Castanera R."/>
            <person name="Culley D."/>
            <person name="Daum C."/>
            <person name="Ezra D."/>
            <person name="Gonzalez J."/>
            <person name="Henrissat B."/>
            <person name="Kuo A."/>
            <person name="Liang C."/>
            <person name="Lipzen A."/>
            <person name="Lutzoni F."/>
            <person name="Magnuson J."/>
            <person name="Mondo S."/>
            <person name="Nolan M."/>
            <person name="Ohm R."/>
            <person name="Pangilinan J."/>
            <person name="Park H.-J."/>
            <person name="Ramirez L."/>
            <person name="Alfaro M."/>
            <person name="Sun H."/>
            <person name="Tritt A."/>
            <person name="Yoshinaga Y."/>
            <person name="Zwiers L.-H."/>
            <person name="Turgeon B."/>
            <person name="Goodwin S."/>
            <person name="Spatafora J."/>
            <person name="Crous P."/>
            <person name="Grigoriev I."/>
        </authorList>
    </citation>
    <scope>NUCLEOTIDE SEQUENCE</scope>
    <source>
        <strain evidence="2">CBS 119687</strain>
    </source>
</reference>
<keyword evidence="1" id="KW-0472">Membrane</keyword>
<dbReference type="RefSeq" id="XP_033526968.1">
    <property type="nucleotide sequence ID" value="XM_033662292.1"/>
</dbReference>
<evidence type="ECO:0000313" key="3">
    <source>
        <dbReference type="Proteomes" id="UP000799771"/>
    </source>
</evidence>
<protein>
    <submittedName>
        <fullName evidence="2">Uncharacterized protein</fullName>
    </submittedName>
</protein>
<accession>A0A6A6APZ0</accession>
<keyword evidence="1" id="KW-1133">Transmembrane helix</keyword>
<evidence type="ECO:0000313" key="2">
    <source>
        <dbReference type="EMBL" id="KAF2132581.1"/>
    </source>
</evidence>
<dbReference type="AlphaFoldDB" id="A0A6A6APZ0"/>
<keyword evidence="1" id="KW-0812">Transmembrane</keyword>
<keyword evidence="3" id="KW-1185">Reference proteome</keyword>
<dbReference type="Proteomes" id="UP000799771">
    <property type="component" value="Unassembled WGS sequence"/>
</dbReference>
<organism evidence="2 3">
    <name type="scientific">Dothidotthia symphoricarpi CBS 119687</name>
    <dbReference type="NCBI Taxonomy" id="1392245"/>
    <lineage>
        <taxon>Eukaryota</taxon>
        <taxon>Fungi</taxon>
        <taxon>Dikarya</taxon>
        <taxon>Ascomycota</taxon>
        <taxon>Pezizomycotina</taxon>
        <taxon>Dothideomycetes</taxon>
        <taxon>Pleosporomycetidae</taxon>
        <taxon>Pleosporales</taxon>
        <taxon>Dothidotthiaceae</taxon>
        <taxon>Dothidotthia</taxon>
    </lineage>
</organism>
<proteinExistence type="predicted"/>
<sequence>MHPSLFFFHRSGSRFAIFYTFRTATSMSIIWRFGFRFGRYCLSRGTLYLLSLVSFVLEMLSQRAHQDGYPLLFPSVFTASERWISFVFYTRR</sequence>
<dbReference type="EMBL" id="ML977500">
    <property type="protein sequence ID" value="KAF2132581.1"/>
    <property type="molecule type" value="Genomic_DNA"/>
</dbReference>
<dbReference type="GeneID" id="54402724"/>
<gene>
    <name evidence="2" type="ORF">P153DRAFT_167797</name>
</gene>
<evidence type="ECO:0000256" key="1">
    <source>
        <dbReference type="SAM" id="Phobius"/>
    </source>
</evidence>